<organism evidence="1 2">
    <name type="scientific">Aquimarina spongiae</name>
    <dbReference type="NCBI Taxonomy" id="570521"/>
    <lineage>
        <taxon>Bacteria</taxon>
        <taxon>Pseudomonadati</taxon>
        <taxon>Bacteroidota</taxon>
        <taxon>Flavobacteriia</taxon>
        <taxon>Flavobacteriales</taxon>
        <taxon>Flavobacteriaceae</taxon>
        <taxon>Aquimarina</taxon>
    </lineage>
</organism>
<gene>
    <name evidence="1" type="ORF">SAMN04488508_10268</name>
</gene>
<dbReference type="AlphaFoldDB" id="A0A1M6CDR1"/>
<dbReference type="Pfam" id="PF14054">
    <property type="entry name" value="DUF4249"/>
    <property type="match status" value="1"/>
</dbReference>
<evidence type="ECO:0000313" key="1">
    <source>
        <dbReference type="EMBL" id="SHI59149.1"/>
    </source>
</evidence>
<dbReference type="STRING" id="570521.SAMN04488508_10268"/>
<dbReference type="InterPro" id="IPR025345">
    <property type="entry name" value="DUF4249"/>
</dbReference>
<dbReference type="EMBL" id="FQYP01000002">
    <property type="protein sequence ID" value="SHI59149.1"/>
    <property type="molecule type" value="Genomic_DNA"/>
</dbReference>
<protein>
    <recommendedName>
        <fullName evidence="3">DUF4249 domain-containing protein</fullName>
    </recommendedName>
</protein>
<accession>A0A1M6CDR1</accession>
<reference evidence="2" key="1">
    <citation type="submission" date="2016-11" db="EMBL/GenBank/DDBJ databases">
        <authorList>
            <person name="Varghese N."/>
            <person name="Submissions S."/>
        </authorList>
    </citation>
    <scope>NUCLEOTIDE SEQUENCE [LARGE SCALE GENOMIC DNA]</scope>
    <source>
        <strain evidence="2">DSM 22623</strain>
    </source>
</reference>
<dbReference type="Proteomes" id="UP000184432">
    <property type="component" value="Unassembled WGS sequence"/>
</dbReference>
<evidence type="ECO:0000313" key="2">
    <source>
        <dbReference type="Proteomes" id="UP000184432"/>
    </source>
</evidence>
<keyword evidence="2" id="KW-1185">Reference proteome</keyword>
<sequence length="400" mass="45818">MLNNHNHTYHKAILYLLSCCLLLSSCVEEFDVETEDFESILVVNATITNELKRQEVLLTRTFRFEENGPAAEQGAIVKIIEDETTTIPFDEIFPGSYESIIPFTVVPNKNYQLSIETVEGRVYLSKIVQLPPVTSNIERVFPMRMTNNDGVEGVGLFVDSFDETGSSKFYRYQFEETYKIVARFWVPVDLTPSLEFVERSENQRICFNNRVSEDILITDTNTLNEDRVSGFFLRFIQAEDIRVSERYSILVRQFVQSQEANGFYQTLSNFSQSESLFSQVQPGFISGNITSQTNPNERVLGFFNVASVKEERIFFDREEFLNDLPRFSPGCDRIIPRPNTGETPESFDRRLRELIRTGSIKFLEEIRGNEPGSGVLVFVPRPCGDCTVFGSSAVPDFWVD</sequence>
<evidence type="ECO:0008006" key="3">
    <source>
        <dbReference type="Google" id="ProtNLM"/>
    </source>
</evidence>
<proteinExistence type="predicted"/>
<name>A0A1M6CDR1_9FLAO</name>